<feature type="transmembrane region" description="Helical" evidence="1">
    <location>
        <begin position="24"/>
        <end position="47"/>
    </location>
</feature>
<reference evidence="4" key="1">
    <citation type="submission" date="2018-11" db="EMBL/GenBank/DDBJ databases">
        <title>Chitinophaga lutea sp.nov., isolate from arsenic contaminated soil.</title>
        <authorList>
            <person name="Zong Y."/>
        </authorList>
    </citation>
    <scope>NUCLEOTIDE SEQUENCE [LARGE SCALE GENOMIC DNA]</scope>
    <source>
        <strain evidence="4">YLT18</strain>
    </source>
</reference>
<keyword evidence="1" id="KW-1133">Transmembrane helix</keyword>
<dbReference type="Proteomes" id="UP000279089">
    <property type="component" value="Unassembled WGS sequence"/>
</dbReference>
<evidence type="ECO:0000259" key="2">
    <source>
        <dbReference type="Pfam" id="PF20349"/>
    </source>
</evidence>
<dbReference type="EMBL" id="RMBX01000022">
    <property type="protein sequence ID" value="RPD37939.1"/>
    <property type="molecule type" value="Genomic_DNA"/>
</dbReference>
<dbReference type="Pfam" id="PF20349">
    <property type="entry name" value="DUF6644"/>
    <property type="match status" value="1"/>
</dbReference>
<evidence type="ECO:0000313" key="4">
    <source>
        <dbReference type="Proteomes" id="UP000279089"/>
    </source>
</evidence>
<dbReference type="OrthoDB" id="3536934at2"/>
<feature type="domain" description="DUF6644" evidence="2">
    <location>
        <begin position="28"/>
        <end position="155"/>
    </location>
</feature>
<feature type="transmembrane region" description="Helical" evidence="1">
    <location>
        <begin position="131"/>
        <end position="155"/>
    </location>
</feature>
<comment type="caution">
    <text evidence="3">The sequence shown here is derived from an EMBL/GenBank/DDBJ whole genome shotgun (WGS) entry which is preliminary data.</text>
</comment>
<evidence type="ECO:0000313" key="3">
    <source>
        <dbReference type="EMBL" id="RPD37939.1"/>
    </source>
</evidence>
<feature type="transmembrane region" description="Helical" evidence="1">
    <location>
        <begin position="67"/>
        <end position="87"/>
    </location>
</feature>
<dbReference type="AlphaFoldDB" id="A0A3N4ME05"/>
<proteinExistence type="predicted"/>
<evidence type="ECO:0000256" key="1">
    <source>
        <dbReference type="SAM" id="Phobius"/>
    </source>
</evidence>
<keyword evidence="1" id="KW-0812">Transmembrane</keyword>
<accession>A0A3N4ME05</accession>
<protein>
    <recommendedName>
        <fullName evidence="2">DUF6644 domain-containing protein</fullName>
    </recommendedName>
</protein>
<name>A0A3N4ME05_9BACT</name>
<dbReference type="InterPro" id="IPR046586">
    <property type="entry name" value="DUF6644"/>
</dbReference>
<organism evidence="3 4">
    <name type="scientific">Chitinophaga barathri</name>
    <dbReference type="NCBI Taxonomy" id="1647451"/>
    <lineage>
        <taxon>Bacteria</taxon>
        <taxon>Pseudomonadati</taxon>
        <taxon>Bacteroidota</taxon>
        <taxon>Chitinophagia</taxon>
        <taxon>Chitinophagales</taxon>
        <taxon>Chitinophagaceae</taxon>
        <taxon>Chitinophaga</taxon>
    </lineage>
</organism>
<gene>
    <name evidence="3" type="ORF">EG028_27650</name>
</gene>
<feature type="transmembrane region" description="Helical" evidence="1">
    <location>
        <begin position="99"/>
        <end position="119"/>
    </location>
</feature>
<keyword evidence="4" id="KW-1185">Reference proteome</keyword>
<sequence length="156" mass="16982">MEVADWLQALEQSVPAAAIRQSAWLYPFLEIVHITGIVLLVGPALMFDLRLLGFSKHLPIAGLGRHLLTWSVRGLWLVVPSGILLFITNAATLGYDPVFWAKMILLVLAAGNALLFRVFRPTGENGTGLPPVTKVIAVLSLVLWTAIIACGRLLAY</sequence>
<keyword evidence="1" id="KW-0472">Membrane</keyword>